<dbReference type="PANTHER" id="PTHR44943">
    <property type="entry name" value="CELLULOSE SYNTHASE OPERON PROTEIN C"/>
    <property type="match status" value="1"/>
</dbReference>
<keyword evidence="2 3" id="KW-0802">TPR repeat</keyword>
<dbReference type="InterPro" id="IPR011990">
    <property type="entry name" value="TPR-like_helical_dom_sf"/>
</dbReference>
<dbReference type="Pfam" id="PF13181">
    <property type="entry name" value="TPR_8"/>
    <property type="match status" value="1"/>
</dbReference>
<dbReference type="Pfam" id="PF00515">
    <property type="entry name" value="TPR_1"/>
    <property type="match status" value="1"/>
</dbReference>
<proteinExistence type="predicted"/>
<keyword evidence="1" id="KW-0677">Repeat</keyword>
<dbReference type="Proteomes" id="UP000228886">
    <property type="component" value="Unassembled WGS sequence"/>
</dbReference>
<evidence type="ECO:0000313" key="4">
    <source>
        <dbReference type="EMBL" id="PIV63766.1"/>
    </source>
</evidence>
<dbReference type="EMBL" id="PETL01000273">
    <property type="protein sequence ID" value="PIV63766.1"/>
    <property type="molecule type" value="Genomic_DNA"/>
</dbReference>
<feature type="non-terminal residue" evidence="4">
    <location>
        <position position="193"/>
    </location>
</feature>
<evidence type="ECO:0000256" key="2">
    <source>
        <dbReference type="ARBA" id="ARBA00022803"/>
    </source>
</evidence>
<evidence type="ECO:0000313" key="5">
    <source>
        <dbReference type="Proteomes" id="UP000228886"/>
    </source>
</evidence>
<dbReference type="InterPro" id="IPR051685">
    <property type="entry name" value="Ycf3/AcsC/BcsC/TPR_MFPF"/>
</dbReference>
<dbReference type="PROSITE" id="PS50005">
    <property type="entry name" value="TPR"/>
    <property type="match status" value="2"/>
</dbReference>
<comment type="caution">
    <text evidence="4">The sequence shown here is derived from an EMBL/GenBank/DDBJ whole genome shotgun (WGS) entry which is preliminary data.</text>
</comment>
<dbReference type="SUPFAM" id="SSF48452">
    <property type="entry name" value="TPR-like"/>
    <property type="match status" value="1"/>
</dbReference>
<dbReference type="PROSITE" id="PS50293">
    <property type="entry name" value="TPR_REGION"/>
    <property type="match status" value="1"/>
</dbReference>
<dbReference type="PANTHER" id="PTHR44943:SF8">
    <property type="entry name" value="TPR REPEAT-CONTAINING PROTEIN MJ0263"/>
    <property type="match status" value="1"/>
</dbReference>
<feature type="repeat" description="TPR" evidence="3">
    <location>
        <begin position="40"/>
        <end position="73"/>
    </location>
</feature>
<dbReference type="InterPro" id="IPR019734">
    <property type="entry name" value="TPR_rpt"/>
</dbReference>
<evidence type="ECO:0000256" key="1">
    <source>
        <dbReference type="ARBA" id="ARBA00022737"/>
    </source>
</evidence>
<feature type="repeat" description="TPR" evidence="3">
    <location>
        <begin position="130"/>
        <end position="163"/>
    </location>
</feature>
<reference evidence="5" key="1">
    <citation type="submission" date="2017-09" db="EMBL/GenBank/DDBJ databases">
        <title>Depth-based differentiation of microbial function through sediment-hosted aquifers and enrichment of novel symbionts in the deep terrestrial subsurface.</title>
        <authorList>
            <person name="Probst A.J."/>
            <person name="Ladd B."/>
            <person name="Jarett J.K."/>
            <person name="Geller-Mcgrath D.E."/>
            <person name="Sieber C.M.K."/>
            <person name="Emerson J.B."/>
            <person name="Anantharaman K."/>
            <person name="Thomas B.C."/>
            <person name="Malmstrom R."/>
            <person name="Stieglmeier M."/>
            <person name="Klingl A."/>
            <person name="Woyke T."/>
            <person name="Ryan C.M."/>
            <person name="Banfield J.F."/>
        </authorList>
    </citation>
    <scope>NUCLEOTIDE SEQUENCE [LARGE SCALE GENOMIC DNA]</scope>
</reference>
<accession>A0A2M7E7P6</accession>
<name>A0A2M7E7P6_9BACT</name>
<protein>
    <submittedName>
        <fullName evidence="4">Uncharacterized protein</fullName>
    </submittedName>
</protein>
<dbReference type="Gene3D" id="1.25.40.10">
    <property type="entry name" value="Tetratricopeptide repeat domain"/>
    <property type="match status" value="2"/>
</dbReference>
<evidence type="ECO:0000256" key="3">
    <source>
        <dbReference type="PROSITE-ProRule" id="PRU00339"/>
    </source>
</evidence>
<sequence>MAKHEKSLVKISYALARFDPKARKELVVRGLTALSEVRDANFYFFKGEEHRMRDEEKQAISYYEKALQIDPEHENSLFWMGYCYSPKAEERAGDNLELDDTTRNNRAKSAFQKLVDMRQKRDSVWWGGDCVIYYNLGVAQYNLGMYEAAIESNKRAIELNPSYANSYYSLAFSQDEIGIYHLALENFEKYLVF</sequence>
<gene>
    <name evidence="4" type="ORF">COS11_05720</name>
</gene>
<dbReference type="AlphaFoldDB" id="A0A2M7E7P6"/>
<organism evidence="4 5">
    <name type="scientific">bacterium (Candidatus Ratteibacteria) CG01_land_8_20_14_3_00_40_19</name>
    <dbReference type="NCBI Taxonomy" id="2014290"/>
    <lineage>
        <taxon>Bacteria</taxon>
        <taxon>Candidatus Ratteibacteria</taxon>
    </lineage>
</organism>
<dbReference type="SMART" id="SM00028">
    <property type="entry name" value="TPR"/>
    <property type="match status" value="2"/>
</dbReference>